<dbReference type="GO" id="GO:0003824">
    <property type="term" value="F:catalytic activity"/>
    <property type="evidence" value="ECO:0007669"/>
    <property type="project" value="UniProtKB-ARBA"/>
</dbReference>
<keyword evidence="3" id="KW-1185">Reference proteome</keyword>
<dbReference type="InterPro" id="IPR025157">
    <property type="entry name" value="Hemagglutinin_rpt"/>
</dbReference>
<sequence>MNAHCYRIIFNKRRGLLMAVAETAPSRGKARSVTTTVATSGKHPRRLSARLKPLARLVWRALGWASCLGGLLVSAAHAQIVADPGAPGNQRPTVLNAFNGVSLVNIQTPSAAGVSRNAYQQFDVQTQGAILNNSHANVQTQLGGWVQGNPWLATGSARVILNEVHSSDPSLLQGYLEVAGPRAQVVIANPAGVSCDGCGFINAHRATLTTGEPILDGGRLAGYRVQEGTVSITGLGLDAGSADYTEILARAVQIHAGLWAHQLAIVAGANQIDVDPASGDAQVTGSSSIAGIGPAPTFAIDTALLGGMYAGKISLIASEAGVGVRHAGKMYASVGDVVITANGRLENAGHIASGGDTRIRIDAQDDVQNTGIIYAQGNLSLDTRGDIDNTSGGAIIGNAAASIEAGALDNRGGQIQAAGPLDITLSGVLDNTRSLVRSGQALRISATGIINTHTQSEDESDDQGLEGETIVLNAARIDNAGGAIRANRDATLTSDGLIDNAAGLISAGNDLTLRDPFAETAPAHPTLAIANTGGTLIAGRQLRIDGAGLSGDGNVLSQGDLNLTLRHGLANTGQIIANGNASVETAAALSNQGLLAAAGSLTARAATLDNQAGGTISAARIDLQAGDGHTLTNRGLINGGETLLRSQTLDNLGTGRIYGDHVAIGASTLNNRAEDDIAPVIAARERLDIGALAIDNSGHALLFSGGDIAIGGSLDDGHRATSQAEILNNASARIEAMGALEIAARTLDNTNQDFSTAIETLAAQSITEYQGAGSPNRYAPDAPDVYIYNDESDHLHTPEGNHESWSAYRYTRTTTETRVQTSDPASITAGGDLRITADTVNNDKSHIIAGGTLSGTIGTLNNTEVAGERVITDAGTVTSYWRNHEKGRDNTGSSMAGYLPAPTIQAISLTPTVYLQNTAPASSGTTLAALTTTRLGQAPAAVSSAAGTTPIVQILLPGSSDASDPADVVRSGGIDTRVPDSRLFGLTPDPAAPYLIETDPAFADYRTWLSSDYLLAALALDPATTQKRLGDGYYEQKLIREQVAQLTGRRFLAGHADDEAQYAALMDNGLTFAQAYDLIPGVALSAAQMAALTSDIVWLVAQDVTLADGSTTQALVPQVYVRLQEGDLQAGGALIAGQDVRLDLSGDLFNGGTIAGRQLVAIDAENLHNLQGRILGNTVQVAARADLDNIGGLIAANEALLASAGRDLTVESTTRSQHNAQGSQTNVERIAGLYVTAAEGVLLASARRDMNLIAAAIQNQGAGRTQLIAQRNLTLGTVTQGQSQSIVWDAGNRRDESRAAEVGTRIATQGDLRLAAGQDLAARAAEVGSQAGALAVAAGQDLTIAAGMANVQVDEAHQHTGRSSAFSSKTLTTRDTLDQTTAILSAVSGETLSLTAGNDVAVRGSNLVSDAGTTLAAGRDLTIEAATETTAESHFRDEKKSGLFSTGGLGITIGTQQQSIDQQGLGQTAAASTVGSVQGDVTLLAGAHYRQTGSDVLAPQGDVSIAAQAVEIEAARETSQSRVEQQFKQSGLTVSLGSPVISAVQTVQQVTQAAGDTRDGRMQALAAASAGLAGYQGYQAVVAGQAVEGGNLADQAGGVSLAVSLGSSKSQSTSTQTSDTAAGSTVAAGGDVTILAMGNGEKSDITVQGSSVSAGRNVHLLAEDEIKLLAAANTGHSQSNSTSSSASVGVSLNLGAQTGLSVGVAASKGTGRADGQDTAWTNARLSAGETASLASGGDTTLKGAVIEAPQVIADVGGNLTIESLQDTSTYDSQQHSSGFSISVPIGPGMASGSISSDNSKAKNNYASVAEQSGILAGDGGFDITVKSNTDLKGAAIASSDKAIEEQKNRLTTATLTTSDIENRAEASASSSGFGIGTDMLTQGKYGITKGILSNALNNAKDSESNSGQTRTAVSDAAIILTNEDEQLQRTVKNAWQTVASLNRDVATAHTAAERIDTEKLEKTVEAERSIKQETIKAVTTLSDEAYRSRFQQKPTLLKVECHTESKACINDPSLLVLSVATEEDVANAPAGTIIAINGILNDEKRGAELAYQNTLPDEITKEKPTTVYLMHIAPANNTLSELMGVAYEKITASADYGLTNFLGYTNGQELYANLLRSRGDLETTSLGHSRGTLIQEASFTIVTNRLDENGNSYTNPNLTIRGVAGAANAEAYSQKAIQVVEEKNKDQVMYNYFNNDPVSVTTGGNVGFTTLLNLWEVYKTNNSMHSCMGTGAAGCKQVEMPVPGGPQGTPEGNAKLIEYVGGVRKPQPSVKQ</sequence>
<dbReference type="NCBIfam" id="TIGR01901">
    <property type="entry name" value="adhes_NPXG"/>
    <property type="match status" value="1"/>
</dbReference>
<dbReference type="Gene3D" id="2.160.20.10">
    <property type="entry name" value="Single-stranded right-handed beta-helix, Pectin lyase-like"/>
    <property type="match status" value="1"/>
</dbReference>
<dbReference type="Pfam" id="PF05860">
    <property type="entry name" value="TPS"/>
    <property type="match status" value="1"/>
</dbReference>
<gene>
    <name evidence="2" type="ORF">SDENCHOL_10348</name>
</gene>
<evidence type="ECO:0000313" key="3">
    <source>
        <dbReference type="Proteomes" id="UP000242886"/>
    </source>
</evidence>
<dbReference type="Pfam" id="PF13018">
    <property type="entry name" value="ESPR"/>
    <property type="match status" value="1"/>
</dbReference>
<dbReference type="NCBIfam" id="TIGR01731">
    <property type="entry name" value="fil_hemag_20aa"/>
    <property type="match status" value="11"/>
</dbReference>
<name>A0A7Z7HNY7_9PROT</name>
<reference evidence="2" key="1">
    <citation type="submission" date="2017-03" db="EMBL/GenBank/DDBJ databases">
        <authorList>
            <consortium name="AG Boll"/>
        </authorList>
    </citation>
    <scope>NUCLEOTIDE SEQUENCE [LARGE SCALE GENOMIC DNA]</scope>
    <source>
        <strain evidence="2">Chol</strain>
    </source>
</reference>
<dbReference type="InterPro" id="IPR010069">
    <property type="entry name" value="CdiA_FHA1_rpt"/>
</dbReference>
<evidence type="ECO:0000259" key="1">
    <source>
        <dbReference type="SMART" id="SM00912"/>
    </source>
</evidence>
<protein>
    <submittedName>
        <fullName evidence="2">Hemagglutinin-related protein</fullName>
    </submittedName>
</protein>
<dbReference type="InterPro" id="IPR011050">
    <property type="entry name" value="Pectin_lyase_fold/virulence"/>
</dbReference>
<dbReference type="RefSeq" id="WP_154715762.1">
    <property type="nucleotide sequence ID" value="NZ_LT837803.1"/>
</dbReference>
<dbReference type="EMBL" id="LT837803">
    <property type="protein sequence ID" value="SMB21507.1"/>
    <property type="molecule type" value="Genomic_DNA"/>
</dbReference>
<dbReference type="InterPro" id="IPR024973">
    <property type="entry name" value="ESPR"/>
</dbReference>
<dbReference type="Proteomes" id="UP000242886">
    <property type="component" value="Chromosome SDENCHOL"/>
</dbReference>
<dbReference type="InterPro" id="IPR012334">
    <property type="entry name" value="Pectin_lyas_fold"/>
</dbReference>
<proteinExistence type="predicted"/>
<dbReference type="SUPFAM" id="SSF51126">
    <property type="entry name" value="Pectin lyase-like"/>
    <property type="match status" value="1"/>
</dbReference>
<accession>A0A7Z7HNY7</accession>
<evidence type="ECO:0000313" key="2">
    <source>
        <dbReference type="EMBL" id="SMB21507.1"/>
    </source>
</evidence>
<dbReference type="SMART" id="SM00912">
    <property type="entry name" value="Haemagg_act"/>
    <property type="match status" value="1"/>
</dbReference>
<dbReference type="Pfam" id="PF13332">
    <property type="entry name" value="Fil_haemagg_2"/>
    <property type="match status" value="2"/>
</dbReference>
<feature type="domain" description="Filamentous haemagglutinin FhaB/tRNA nuclease CdiA-like TPS" evidence="1">
    <location>
        <begin position="98"/>
        <end position="218"/>
    </location>
</feature>
<dbReference type="InterPro" id="IPR008638">
    <property type="entry name" value="FhaB/CdiA-like_TPS"/>
</dbReference>
<organism evidence="2 3">
    <name type="scientific">Sterolibacterium denitrificans</name>
    <dbReference type="NCBI Taxonomy" id="157592"/>
    <lineage>
        <taxon>Bacteria</taxon>
        <taxon>Pseudomonadati</taxon>
        <taxon>Pseudomonadota</taxon>
        <taxon>Betaproteobacteria</taxon>
        <taxon>Nitrosomonadales</taxon>
        <taxon>Sterolibacteriaceae</taxon>
        <taxon>Sterolibacterium</taxon>
    </lineage>
</organism>